<feature type="chain" id="PRO_5043830357" evidence="2">
    <location>
        <begin position="35"/>
        <end position="324"/>
    </location>
</feature>
<feature type="signal peptide" evidence="2">
    <location>
        <begin position="1"/>
        <end position="34"/>
    </location>
</feature>
<feature type="region of interest" description="Disordered" evidence="1">
    <location>
        <begin position="116"/>
        <end position="144"/>
    </location>
</feature>
<organism evidence="3 4">
    <name type="scientific">Coccomyxa viridis</name>
    <dbReference type="NCBI Taxonomy" id="1274662"/>
    <lineage>
        <taxon>Eukaryota</taxon>
        <taxon>Viridiplantae</taxon>
        <taxon>Chlorophyta</taxon>
        <taxon>core chlorophytes</taxon>
        <taxon>Trebouxiophyceae</taxon>
        <taxon>Trebouxiophyceae incertae sedis</taxon>
        <taxon>Coccomyxaceae</taxon>
        <taxon>Coccomyxa</taxon>
    </lineage>
</organism>
<evidence type="ECO:0000313" key="4">
    <source>
        <dbReference type="Proteomes" id="UP001314263"/>
    </source>
</evidence>
<name>A0AAV1ID02_9CHLO</name>
<reference evidence="3 4" key="1">
    <citation type="submission" date="2023-10" db="EMBL/GenBank/DDBJ databases">
        <authorList>
            <person name="Maclean D."/>
            <person name="Macfadyen A."/>
        </authorList>
    </citation>
    <scope>NUCLEOTIDE SEQUENCE [LARGE SCALE GENOMIC DNA]</scope>
</reference>
<protein>
    <submittedName>
        <fullName evidence="3">Uncharacterized protein</fullName>
    </submittedName>
</protein>
<proteinExistence type="predicted"/>
<comment type="caution">
    <text evidence="3">The sequence shown here is derived from an EMBL/GenBank/DDBJ whole genome shotgun (WGS) entry which is preliminary data.</text>
</comment>
<sequence>MSPSTAHHRKHTRRRQGCQQIVALLCWLHAAALGQPAHTADTCVIDPFVPYQAINGSAERCRTCFFPTYPYVDAIDLAAYKPTDFSNQWVYFLGDVTVRQMYGEFAATMHRSQLGQDVGEPLHHSQHSCSSQPERRLGYQPPPDDATPCNLNEKTCTKHFARTSMGSNVTVTYDWKHFMYEDHDRALFDSWQQKGGPHYVVVSPGGHDCYHNPEDYEYHSVEAVRLAKHLHMLPAIVIWVDQNPMSFAVHGKPALHCLLHVNSVAHAQAKELGFFMFSRQTMIMSAEQVDESGHYPMHQPDSVVGQEVQLMLAWLGCMQRHKQR</sequence>
<accession>A0AAV1ID02</accession>
<keyword evidence="4" id="KW-1185">Reference proteome</keyword>
<evidence type="ECO:0000256" key="1">
    <source>
        <dbReference type="SAM" id="MobiDB-lite"/>
    </source>
</evidence>
<gene>
    <name evidence="3" type="ORF">CVIRNUC_007816</name>
</gene>
<dbReference type="EMBL" id="CAUYUE010000010">
    <property type="protein sequence ID" value="CAK0784612.1"/>
    <property type="molecule type" value="Genomic_DNA"/>
</dbReference>
<evidence type="ECO:0000313" key="3">
    <source>
        <dbReference type="EMBL" id="CAK0784612.1"/>
    </source>
</evidence>
<keyword evidence="2" id="KW-0732">Signal</keyword>
<dbReference type="AlphaFoldDB" id="A0AAV1ID02"/>
<dbReference type="Proteomes" id="UP001314263">
    <property type="component" value="Unassembled WGS sequence"/>
</dbReference>
<evidence type="ECO:0000256" key="2">
    <source>
        <dbReference type="SAM" id="SignalP"/>
    </source>
</evidence>